<accession>A0A5N4ACP3</accession>
<protein>
    <recommendedName>
        <fullName evidence="4">Transposase Helix-turn-helix domain-containing protein</fullName>
    </recommendedName>
</protein>
<dbReference type="InParanoid" id="A0A5N4ACP3"/>
<name>A0A5N4ACP3_PHOPY</name>
<evidence type="ECO:0000313" key="2">
    <source>
        <dbReference type="EMBL" id="KAB0803366.1"/>
    </source>
</evidence>
<evidence type="ECO:0000313" key="1">
    <source>
        <dbReference type="EMBL" id="KAB0795084.1"/>
    </source>
</evidence>
<dbReference type="EMBL" id="VVIM01000008">
    <property type="protein sequence ID" value="KAB0795084.1"/>
    <property type="molecule type" value="Genomic_DNA"/>
</dbReference>
<dbReference type="AlphaFoldDB" id="A0A5N4ACP3"/>
<gene>
    <name evidence="2" type="ORF">PPYR_00336</name>
    <name evidence="1" type="ORF">PPYR_11923</name>
</gene>
<dbReference type="EMBL" id="VVIM01000001">
    <property type="protein sequence ID" value="KAB0803366.1"/>
    <property type="molecule type" value="Genomic_DNA"/>
</dbReference>
<sequence>MDDDVQISAAAFIILCDAIKKKQRKRRRYWMTNLFKSRNIYSGSNLLNDLSLSRTGQFKNFCRISCEDFEYLIHLIGHKIAKQETTFRQPIPVKERLAVTLRFLATGDSYTSLMYLFKISKQSISTIVTEVCQALCDALKDYVKDGLLIEGTWRRDGNPENSFLPIRRLPRKSPLNAQQIRNELAEYFSSNGAVSFQDKYA</sequence>
<reference evidence="1" key="2">
    <citation type="submission" date="2019-08" db="EMBL/GenBank/DDBJ databases">
        <authorList>
            <consortium name="Photinus pyralis genome working group"/>
            <person name="Fallon T.R."/>
            <person name="Sander Lower S.E."/>
            <person name="Weng J.-K."/>
        </authorList>
    </citation>
    <scope>NUCLEOTIDE SEQUENCE</scope>
    <source>
        <strain evidence="1">1611_PpyrPB1</strain>
        <tissue evidence="1">Whole body</tissue>
    </source>
</reference>
<evidence type="ECO:0000313" key="3">
    <source>
        <dbReference type="Proteomes" id="UP000327044"/>
    </source>
</evidence>
<comment type="caution">
    <text evidence="1">The sequence shown here is derived from an EMBL/GenBank/DDBJ whole genome shotgun (WGS) entry which is preliminary data.</text>
</comment>
<reference evidence="1 3" key="1">
    <citation type="journal article" date="2018" name="Elife">
        <title>Firefly genomes illuminate parallel origins of bioluminescence in beetles.</title>
        <authorList>
            <person name="Fallon T.R."/>
            <person name="Lower S.E."/>
            <person name="Chang C.H."/>
            <person name="Bessho-Uehara M."/>
            <person name="Martin G.J."/>
            <person name="Bewick A.J."/>
            <person name="Behringer M."/>
            <person name="Debat H.J."/>
            <person name="Wong I."/>
            <person name="Day J.C."/>
            <person name="Suvorov A."/>
            <person name="Silva C.J."/>
            <person name="Stanger-Hall K.F."/>
            <person name="Hall D.W."/>
            <person name="Schmitz R.J."/>
            <person name="Nelson D.R."/>
            <person name="Lewis S.M."/>
            <person name="Shigenobu S."/>
            <person name="Bybee S.M."/>
            <person name="Larracuente A.M."/>
            <person name="Oba Y."/>
            <person name="Weng J.K."/>
        </authorList>
    </citation>
    <scope>NUCLEOTIDE SEQUENCE [LARGE SCALE GENOMIC DNA]</scope>
    <source>
        <strain evidence="1">1611_PpyrPB1</strain>
        <tissue evidence="1">Whole body</tissue>
    </source>
</reference>
<dbReference type="Proteomes" id="UP000327044">
    <property type="component" value="Unassembled WGS sequence"/>
</dbReference>
<keyword evidence="3" id="KW-1185">Reference proteome</keyword>
<evidence type="ECO:0008006" key="4">
    <source>
        <dbReference type="Google" id="ProtNLM"/>
    </source>
</evidence>
<proteinExistence type="predicted"/>
<organism evidence="1 3">
    <name type="scientific">Photinus pyralis</name>
    <name type="common">Common eastern firefly</name>
    <name type="synonym">Lampyris pyralis</name>
    <dbReference type="NCBI Taxonomy" id="7054"/>
    <lineage>
        <taxon>Eukaryota</taxon>
        <taxon>Metazoa</taxon>
        <taxon>Ecdysozoa</taxon>
        <taxon>Arthropoda</taxon>
        <taxon>Hexapoda</taxon>
        <taxon>Insecta</taxon>
        <taxon>Pterygota</taxon>
        <taxon>Neoptera</taxon>
        <taxon>Endopterygota</taxon>
        <taxon>Coleoptera</taxon>
        <taxon>Polyphaga</taxon>
        <taxon>Elateriformia</taxon>
        <taxon>Elateroidea</taxon>
        <taxon>Lampyridae</taxon>
        <taxon>Lampyrinae</taxon>
        <taxon>Photinus</taxon>
    </lineage>
</organism>